<name>A0A7E4URX9_PANRE</name>
<keyword evidence="2" id="KW-1185">Reference proteome</keyword>
<organism evidence="2 3">
    <name type="scientific">Panagrellus redivivus</name>
    <name type="common">Microworm</name>
    <dbReference type="NCBI Taxonomy" id="6233"/>
    <lineage>
        <taxon>Eukaryota</taxon>
        <taxon>Metazoa</taxon>
        <taxon>Ecdysozoa</taxon>
        <taxon>Nematoda</taxon>
        <taxon>Chromadorea</taxon>
        <taxon>Rhabditida</taxon>
        <taxon>Tylenchina</taxon>
        <taxon>Panagrolaimomorpha</taxon>
        <taxon>Panagrolaimoidea</taxon>
        <taxon>Panagrolaimidae</taxon>
        <taxon>Panagrellus</taxon>
    </lineage>
</organism>
<sequence>MVNTTPHIPMKNKDWSHGLDENKSRTIIRYGKTHDTQRVMELNEAKSDNLKKRYRCRTCSAEGEVVDGKLSVGSHASHCKFVNLGEFLERQRELEREKTEEDAQRAEQDEIWLDDDDDSAKKAVEVITLEDDEPPAHLPSPASEAAPYMTDVDMEDSENVPPDDQDVSMEMAKLAVQDATSEPEKSTMSEASVSAAMPTPVPSTPQRNKRSRCPSSGPRRTAEKDSSSILDNHALQASSNRSSSPGVSQPKKRRHEQPESVVMHDPAPATSNPAVQMLQSRMTVQSAPMNGPPAKKAKKCIGSTIVRHRNTVVKYPTPSVTVQKIWRASFGLPTHHGTFHPKSIVKNLAGIYMQKMKIKRQSDCQIPKKLLEELRSLTLYKAFSLSVLGSETHWRMLHDFLYDSIFYNMLETSFYTDFPEAKAYAEKRPIPDLETNKIPFILCALGALFRCRIYVHTKNNWRVAKQYRLKDAEDAGKPLPANRPCLFFISKHNIIQPAFHFATL</sequence>
<accession>A0A7E4URX9</accession>
<reference evidence="2" key="1">
    <citation type="journal article" date="2013" name="Genetics">
        <title>The draft genome and transcriptome of Panagrellus redivivus are shaped by the harsh demands of a free-living lifestyle.</title>
        <authorList>
            <person name="Srinivasan J."/>
            <person name="Dillman A.R."/>
            <person name="Macchietto M.G."/>
            <person name="Heikkinen L."/>
            <person name="Lakso M."/>
            <person name="Fracchia K.M."/>
            <person name="Antoshechkin I."/>
            <person name="Mortazavi A."/>
            <person name="Wong G."/>
            <person name="Sternberg P.W."/>
        </authorList>
    </citation>
    <scope>NUCLEOTIDE SEQUENCE [LARGE SCALE GENOMIC DNA]</scope>
    <source>
        <strain evidence="2">MT8872</strain>
    </source>
</reference>
<feature type="compositionally biased region" description="Polar residues" evidence="1">
    <location>
        <begin position="227"/>
        <end position="247"/>
    </location>
</feature>
<evidence type="ECO:0000256" key="1">
    <source>
        <dbReference type="SAM" id="MobiDB-lite"/>
    </source>
</evidence>
<evidence type="ECO:0000313" key="2">
    <source>
        <dbReference type="Proteomes" id="UP000492821"/>
    </source>
</evidence>
<reference evidence="3" key="2">
    <citation type="submission" date="2020-10" db="UniProtKB">
        <authorList>
            <consortium name="WormBaseParasite"/>
        </authorList>
    </citation>
    <scope>IDENTIFICATION</scope>
</reference>
<protein>
    <submittedName>
        <fullName evidence="3">DDE_Tnp_1_7 domain-containing protein</fullName>
    </submittedName>
</protein>
<feature type="region of interest" description="Disordered" evidence="1">
    <location>
        <begin position="175"/>
        <end position="272"/>
    </location>
</feature>
<proteinExistence type="predicted"/>
<dbReference type="AlphaFoldDB" id="A0A7E4URX9"/>
<evidence type="ECO:0000313" key="3">
    <source>
        <dbReference type="WBParaSite" id="Pan_g1198.t1"/>
    </source>
</evidence>
<dbReference type="Proteomes" id="UP000492821">
    <property type="component" value="Unassembled WGS sequence"/>
</dbReference>
<dbReference type="WBParaSite" id="Pan_g1198.t1">
    <property type="protein sequence ID" value="Pan_g1198.t1"/>
    <property type="gene ID" value="Pan_g1198"/>
</dbReference>